<organism evidence="3">
    <name type="scientific">marine metagenome</name>
    <dbReference type="NCBI Taxonomy" id="408172"/>
    <lineage>
        <taxon>unclassified sequences</taxon>
        <taxon>metagenomes</taxon>
        <taxon>ecological metagenomes</taxon>
    </lineage>
</organism>
<reference evidence="3" key="1">
    <citation type="submission" date="2018-05" db="EMBL/GenBank/DDBJ databases">
        <authorList>
            <person name="Lanie J.A."/>
            <person name="Ng W.-L."/>
            <person name="Kazmierczak K.M."/>
            <person name="Andrzejewski T.M."/>
            <person name="Davidsen T.M."/>
            <person name="Wayne K.J."/>
            <person name="Tettelin H."/>
            <person name="Glass J.I."/>
            <person name="Rusch D."/>
            <person name="Podicherti R."/>
            <person name="Tsui H.-C.T."/>
            <person name="Winkler M.E."/>
        </authorList>
    </citation>
    <scope>NUCLEOTIDE SEQUENCE</scope>
</reference>
<dbReference type="AlphaFoldDB" id="A0A382H6P3"/>
<dbReference type="Gene3D" id="3.90.950.10">
    <property type="match status" value="1"/>
</dbReference>
<sequence>MMFLPGQKLVVASHNPGKVIEIGALLAPHGLKVRSAAELNLPEPNENGTSFAANAEIKASAACNATGLTAIADDSGLVVPILGGAPGIYSARWAGPSKDFKVAIERLEQELAARDAAAHFVCALAVAWPHSLCDIFEGKVF</sequence>
<dbReference type="Pfam" id="PF01725">
    <property type="entry name" value="Ham1p_like"/>
    <property type="match status" value="1"/>
</dbReference>
<dbReference type="GO" id="GO:0009143">
    <property type="term" value="P:nucleoside triphosphate catabolic process"/>
    <property type="evidence" value="ECO:0007669"/>
    <property type="project" value="InterPro"/>
</dbReference>
<evidence type="ECO:0000256" key="2">
    <source>
        <dbReference type="ARBA" id="ARBA00022801"/>
    </source>
</evidence>
<evidence type="ECO:0000256" key="1">
    <source>
        <dbReference type="ARBA" id="ARBA00008023"/>
    </source>
</evidence>
<dbReference type="PANTHER" id="PTHR11067:SF9">
    <property type="entry name" value="INOSINE TRIPHOSPHATE PYROPHOSPHATASE"/>
    <property type="match status" value="1"/>
</dbReference>
<evidence type="ECO:0000313" key="3">
    <source>
        <dbReference type="EMBL" id="SVB82805.1"/>
    </source>
</evidence>
<dbReference type="PANTHER" id="PTHR11067">
    <property type="entry name" value="INOSINE TRIPHOSPHATE PYROPHOSPHATASE/HAM1 PROTEIN"/>
    <property type="match status" value="1"/>
</dbReference>
<dbReference type="GO" id="GO:0005829">
    <property type="term" value="C:cytosol"/>
    <property type="evidence" value="ECO:0007669"/>
    <property type="project" value="TreeGrafter"/>
</dbReference>
<name>A0A382H6P3_9ZZZZ</name>
<comment type="similarity">
    <text evidence="1">Belongs to the HAM1 NTPase family.</text>
</comment>
<keyword evidence="2" id="KW-0378">Hydrolase</keyword>
<dbReference type="CDD" id="cd00515">
    <property type="entry name" value="HAM1"/>
    <property type="match status" value="1"/>
</dbReference>
<dbReference type="EMBL" id="UINC01059418">
    <property type="protein sequence ID" value="SVB82805.1"/>
    <property type="molecule type" value="Genomic_DNA"/>
</dbReference>
<gene>
    <name evidence="3" type="ORF">METZ01_LOCUS235659</name>
</gene>
<feature type="non-terminal residue" evidence="3">
    <location>
        <position position="141"/>
    </location>
</feature>
<dbReference type="InterPro" id="IPR029001">
    <property type="entry name" value="ITPase-like_fam"/>
</dbReference>
<dbReference type="SUPFAM" id="SSF52972">
    <property type="entry name" value="ITPase-like"/>
    <property type="match status" value="1"/>
</dbReference>
<proteinExistence type="inferred from homology"/>
<dbReference type="InterPro" id="IPR002637">
    <property type="entry name" value="RdgB/HAM1"/>
</dbReference>
<accession>A0A382H6P3</accession>
<evidence type="ECO:0008006" key="4">
    <source>
        <dbReference type="Google" id="ProtNLM"/>
    </source>
</evidence>
<protein>
    <recommendedName>
        <fullName evidence="4">Non-canonical purine NTP pyrophosphatase</fullName>
    </recommendedName>
</protein>
<dbReference type="GO" id="GO:0047429">
    <property type="term" value="F:nucleoside triphosphate diphosphatase activity"/>
    <property type="evidence" value="ECO:0007669"/>
    <property type="project" value="InterPro"/>
</dbReference>